<feature type="domain" description="DUF3817" evidence="7">
    <location>
        <begin position="9"/>
        <end position="95"/>
    </location>
</feature>
<dbReference type="OrthoDB" id="1121311at2"/>
<gene>
    <name evidence="8" type="ORF">EAH73_01590</name>
</gene>
<evidence type="ECO:0000256" key="2">
    <source>
        <dbReference type="ARBA" id="ARBA00022475"/>
    </source>
</evidence>
<organism evidence="8 9">
    <name type="scientific">Hymenobacter nivis</name>
    <dbReference type="NCBI Taxonomy" id="1850093"/>
    <lineage>
        <taxon>Bacteria</taxon>
        <taxon>Pseudomonadati</taxon>
        <taxon>Bacteroidota</taxon>
        <taxon>Cytophagia</taxon>
        <taxon>Cytophagales</taxon>
        <taxon>Hymenobacteraceae</taxon>
        <taxon>Hymenobacter</taxon>
    </lineage>
</organism>
<dbReference type="AlphaFoldDB" id="A0A502HD55"/>
<dbReference type="GO" id="GO:0005886">
    <property type="term" value="C:plasma membrane"/>
    <property type="evidence" value="ECO:0007669"/>
    <property type="project" value="UniProtKB-SubCell"/>
</dbReference>
<evidence type="ECO:0000313" key="8">
    <source>
        <dbReference type="EMBL" id="TPG71964.1"/>
    </source>
</evidence>
<dbReference type="EMBL" id="RCYZ01000001">
    <property type="protein sequence ID" value="TPG71964.1"/>
    <property type="molecule type" value="Genomic_DNA"/>
</dbReference>
<keyword evidence="5 6" id="KW-0472">Membrane</keyword>
<keyword evidence="3 6" id="KW-0812">Transmembrane</keyword>
<dbReference type="PANTHER" id="PTHR40077">
    <property type="entry name" value="MEMBRANE PROTEIN-RELATED"/>
    <property type="match status" value="1"/>
</dbReference>
<evidence type="ECO:0000256" key="3">
    <source>
        <dbReference type="ARBA" id="ARBA00022692"/>
    </source>
</evidence>
<feature type="transmembrane region" description="Helical" evidence="6">
    <location>
        <begin position="12"/>
        <end position="35"/>
    </location>
</feature>
<feature type="transmembrane region" description="Helical" evidence="6">
    <location>
        <begin position="74"/>
        <end position="91"/>
    </location>
</feature>
<dbReference type="Proteomes" id="UP000317646">
    <property type="component" value="Unassembled WGS sequence"/>
</dbReference>
<sequence>MFKFLLTSLARLRAISILEGASLLLLLCVAMPLKYLAHEPAAVRIVGMAHGVLFVGYVLLLLQNTIEQRWSVGKFLLGLVLSVLPFGAFYAERRLFQPGTGAGLPG</sequence>
<comment type="caution">
    <text evidence="8">The sequence shown here is derived from an EMBL/GenBank/DDBJ whole genome shotgun (WGS) entry which is preliminary data.</text>
</comment>
<evidence type="ECO:0000313" key="9">
    <source>
        <dbReference type="Proteomes" id="UP000317646"/>
    </source>
</evidence>
<dbReference type="PANTHER" id="PTHR40077:SF1">
    <property type="entry name" value="MEMBRANE PROTEIN"/>
    <property type="match status" value="1"/>
</dbReference>
<accession>A0A502HD55</accession>
<evidence type="ECO:0000256" key="6">
    <source>
        <dbReference type="SAM" id="Phobius"/>
    </source>
</evidence>
<evidence type="ECO:0000259" key="7">
    <source>
        <dbReference type="Pfam" id="PF12823"/>
    </source>
</evidence>
<dbReference type="InterPro" id="IPR023845">
    <property type="entry name" value="DUF3817_TM"/>
</dbReference>
<evidence type="ECO:0000256" key="1">
    <source>
        <dbReference type="ARBA" id="ARBA00004651"/>
    </source>
</evidence>
<keyword evidence="9" id="KW-1185">Reference proteome</keyword>
<name>A0A502HD55_9BACT</name>
<protein>
    <submittedName>
        <fullName evidence="8">DUF3817 domain-containing protein</fullName>
    </submittedName>
</protein>
<comment type="subcellular location">
    <subcellularLocation>
        <location evidence="1">Cell membrane</location>
        <topology evidence="1">Multi-pass membrane protein</topology>
    </subcellularLocation>
</comment>
<reference evidence="8 9" key="1">
    <citation type="journal article" date="2019" name="Environ. Microbiol.">
        <title>Species interactions and distinct microbial communities in high Arctic permafrost affected cryosols are associated with the CH4 and CO2 gas fluxes.</title>
        <authorList>
            <person name="Altshuler I."/>
            <person name="Hamel J."/>
            <person name="Turney S."/>
            <person name="Magnuson E."/>
            <person name="Levesque R."/>
            <person name="Greer C."/>
            <person name="Whyte L.G."/>
        </authorList>
    </citation>
    <scope>NUCLEOTIDE SEQUENCE [LARGE SCALE GENOMIC DNA]</scope>
    <source>
        <strain evidence="8 9">S9.2P</strain>
    </source>
</reference>
<feature type="transmembrane region" description="Helical" evidence="6">
    <location>
        <begin position="41"/>
        <end position="62"/>
    </location>
</feature>
<dbReference type="RefSeq" id="WP_140464547.1">
    <property type="nucleotide sequence ID" value="NZ_RCYZ01000001.1"/>
</dbReference>
<keyword evidence="4 6" id="KW-1133">Transmembrane helix</keyword>
<evidence type="ECO:0000256" key="5">
    <source>
        <dbReference type="ARBA" id="ARBA00023136"/>
    </source>
</evidence>
<dbReference type="Pfam" id="PF12823">
    <property type="entry name" value="DUF3817"/>
    <property type="match status" value="1"/>
</dbReference>
<evidence type="ECO:0000256" key="4">
    <source>
        <dbReference type="ARBA" id="ARBA00022989"/>
    </source>
</evidence>
<proteinExistence type="predicted"/>
<dbReference type="NCBIfam" id="TIGR03954">
    <property type="entry name" value="integ_memb_HG"/>
    <property type="match status" value="1"/>
</dbReference>
<keyword evidence="2" id="KW-1003">Cell membrane</keyword>